<name>A0A7S7NP68_PALFE</name>
<evidence type="ECO:0000313" key="2">
    <source>
        <dbReference type="EMBL" id="QOY87226.1"/>
    </source>
</evidence>
<dbReference type="InterPro" id="IPR005149">
    <property type="entry name" value="Tscrpt_reg_PadR_N"/>
</dbReference>
<dbReference type="SUPFAM" id="SSF46785">
    <property type="entry name" value="Winged helix' DNA-binding domain"/>
    <property type="match status" value="1"/>
</dbReference>
<dbReference type="RefSeq" id="WP_194448895.1">
    <property type="nucleotide sequence ID" value="NZ_CP063849.1"/>
</dbReference>
<dbReference type="EMBL" id="CP063849">
    <property type="protein sequence ID" value="QOY87226.1"/>
    <property type="molecule type" value="Genomic_DNA"/>
</dbReference>
<dbReference type="Proteomes" id="UP000593892">
    <property type="component" value="Chromosome"/>
</dbReference>
<dbReference type="Gene3D" id="1.10.10.10">
    <property type="entry name" value="Winged helix-like DNA-binding domain superfamily/Winged helix DNA-binding domain"/>
    <property type="match status" value="1"/>
</dbReference>
<gene>
    <name evidence="2" type="ORF">IRI77_31385</name>
</gene>
<protein>
    <submittedName>
        <fullName evidence="2">Helix-turn-helix transcriptional regulator</fullName>
    </submittedName>
</protein>
<proteinExistence type="predicted"/>
<dbReference type="KEGG" id="pfer:IRI77_31385"/>
<evidence type="ECO:0000259" key="1">
    <source>
        <dbReference type="Pfam" id="PF03551"/>
    </source>
</evidence>
<dbReference type="InterPro" id="IPR036388">
    <property type="entry name" value="WH-like_DNA-bd_sf"/>
</dbReference>
<dbReference type="AlphaFoldDB" id="A0A7S7NP68"/>
<sequence>MPDYLGEFEQIVLLAVLRLGDSAYGVPIRQEIEERAGRKVTIGALYATLDRLEAKNYVTSWFSEPTPERGGRSKRYFRVQPAGAEALARAKSMLDSMWNGVRLKGEHGA</sequence>
<feature type="domain" description="Transcription regulator PadR N-terminal" evidence="1">
    <location>
        <begin position="13"/>
        <end position="88"/>
    </location>
</feature>
<organism evidence="2 3">
    <name type="scientific">Paludibaculum fermentans</name>
    <dbReference type="NCBI Taxonomy" id="1473598"/>
    <lineage>
        <taxon>Bacteria</taxon>
        <taxon>Pseudomonadati</taxon>
        <taxon>Acidobacteriota</taxon>
        <taxon>Terriglobia</taxon>
        <taxon>Bryobacterales</taxon>
        <taxon>Bryobacteraceae</taxon>
        <taxon>Paludibaculum</taxon>
    </lineage>
</organism>
<accession>A0A7S7NP68</accession>
<evidence type="ECO:0000313" key="3">
    <source>
        <dbReference type="Proteomes" id="UP000593892"/>
    </source>
</evidence>
<dbReference type="Pfam" id="PF03551">
    <property type="entry name" value="PadR"/>
    <property type="match status" value="1"/>
</dbReference>
<keyword evidence="3" id="KW-1185">Reference proteome</keyword>
<reference evidence="2 3" key="1">
    <citation type="submission" date="2020-10" db="EMBL/GenBank/DDBJ databases">
        <title>Complete genome sequence of Paludibaculum fermentans P105T, a facultatively anaerobic acidobacterium capable of dissimilatory Fe(III) reduction.</title>
        <authorList>
            <person name="Dedysh S.N."/>
            <person name="Beletsky A.V."/>
            <person name="Kulichevskaya I.S."/>
            <person name="Mardanov A.V."/>
            <person name="Ravin N.V."/>
        </authorList>
    </citation>
    <scope>NUCLEOTIDE SEQUENCE [LARGE SCALE GENOMIC DNA]</scope>
    <source>
        <strain evidence="2 3">P105</strain>
    </source>
</reference>
<dbReference type="InterPro" id="IPR036390">
    <property type="entry name" value="WH_DNA-bd_sf"/>
</dbReference>